<accession>A0AAV0VQA0</accession>
<comment type="caution">
    <text evidence="1">The sequence shown here is derived from an EMBL/GenBank/DDBJ whole genome shotgun (WGS) entry which is preliminary data.</text>
</comment>
<sequence length="77" mass="9305">MKLSHKSQNQLPEEILKEIREKNQIRRLWQQTRDPQVKRLLNSKVKFIRSILITHKTDQWDTFVDSLNTKDGSIYKL</sequence>
<dbReference type="Proteomes" id="UP001160148">
    <property type="component" value="Unassembled WGS sequence"/>
</dbReference>
<name>A0AAV0VQA0_9HEMI</name>
<evidence type="ECO:0000313" key="1">
    <source>
        <dbReference type="EMBL" id="CAI6344878.1"/>
    </source>
</evidence>
<proteinExistence type="predicted"/>
<gene>
    <name evidence="1" type="ORF">MEUPH1_LOCUS1953</name>
</gene>
<dbReference type="EMBL" id="CARXXK010000001">
    <property type="protein sequence ID" value="CAI6344878.1"/>
    <property type="molecule type" value="Genomic_DNA"/>
</dbReference>
<protein>
    <submittedName>
        <fullName evidence="1">Uncharacterized protein</fullName>
    </submittedName>
</protein>
<organism evidence="1 2">
    <name type="scientific">Macrosiphum euphorbiae</name>
    <name type="common">potato aphid</name>
    <dbReference type="NCBI Taxonomy" id="13131"/>
    <lineage>
        <taxon>Eukaryota</taxon>
        <taxon>Metazoa</taxon>
        <taxon>Ecdysozoa</taxon>
        <taxon>Arthropoda</taxon>
        <taxon>Hexapoda</taxon>
        <taxon>Insecta</taxon>
        <taxon>Pterygota</taxon>
        <taxon>Neoptera</taxon>
        <taxon>Paraneoptera</taxon>
        <taxon>Hemiptera</taxon>
        <taxon>Sternorrhyncha</taxon>
        <taxon>Aphidomorpha</taxon>
        <taxon>Aphidoidea</taxon>
        <taxon>Aphididae</taxon>
        <taxon>Macrosiphini</taxon>
        <taxon>Macrosiphum</taxon>
    </lineage>
</organism>
<reference evidence="1 2" key="1">
    <citation type="submission" date="2023-01" db="EMBL/GenBank/DDBJ databases">
        <authorList>
            <person name="Whitehead M."/>
        </authorList>
    </citation>
    <scope>NUCLEOTIDE SEQUENCE [LARGE SCALE GENOMIC DNA]</scope>
</reference>
<evidence type="ECO:0000313" key="2">
    <source>
        <dbReference type="Proteomes" id="UP001160148"/>
    </source>
</evidence>
<dbReference type="AlphaFoldDB" id="A0AAV0VQA0"/>
<keyword evidence="2" id="KW-1185">Reference proteome</keyword>